<dbReference type="EMBL" id="JNBR01001386">
    <property type="protein sequence ID" value="OQR88300.1"/>
    <property type="molecule type" value="Genomic_DNA"/>
</dbReference>
<dbReference type="Pfam" id="PF00069">
    <property type="entry name" value="Pkinase"/>
    <property type="match status" value="1"/>
</dbReference>
<reference evidence="7 8" key="1">
    <citation type="journal article" date="2014" name="Genome Biol. Evol.">
        <title>The secreted proteins of Achlya hypogyna and Thraustotheca clavata identify the ancestral oomycete secretome and reveal gene acquisitions by horizontal gene transfer.</title>
        <authorList>
            <person name="Misner I."/>
            <person name="Blouin N."/>
            <person name="Leonard G."/>
            <person name="Richards T.A."/>
            <person name="Lane C.E."/>
        </authorList>
    </citation>
    <scope>NUCLEOTIDE SEQUENCE [LARGE SCALE GENOMIC DNA]</scope>
    <source>
        <strain evidence="7 8">ATCC 48635</strain>
    </source>
</reference>
<dbReference type="GO" id="GO:0005524">
    <property type="term" value="F:ATP binding"/>
    <property type="evidence" value="ECO:0007669"/>
    <property type="project" value="UniProtKB-UniRule"/>
</dbReference>
<dbReference type="PROSITE" id="PS50011">
    <property type="entry name" value="PROTEIN_KINASE_DOM"/>
    <property type="match status" value="1"/>
</dbReference>
<feature type="domain" description="Protein kinase" evidence="6">
    <location>
        <begin position="76"/>
        <end position="428"/>
    </location>
</feature>
<evidence type="ECO:0000256" key="1">
    <source>
        <dbReference type="ARBA" id="ARBA00022741"/>
    </source>
</evidence>
<feature type="region of interest" description="Disordered" evidence="5">
    <location>
        <begin position="15"/>
        <end position="69"/>
    </location>
</feature>
<keyword evidence="8" id="KW-1185">Reference proteome</keyword>
<evidence type="ECO:0000313" key="8">
    <source>
        <dbReference type="Proteomes" id="UP000243579"/>
    </source>
</evidence>
<keyword evidence="2 3" id="KW-0067">ATP-binding</keyword>
<proteinExistence type="inferred from homology"/>
<keyword evidence="1 3" id="KW-0547">Nucleotide-binding</keyword>
<dbReference type="SMART" id="SM00220">
    <property type="entry name" value="S_TKc"/>
    <property type="match status" value="1"/>
</dbReference>
<keyword evidence="7" id="KW-0808">Transferase</keyword>
<gene>
    <name evidence="7" type="ORF">ACHHYP_06970</name>
</gene>
<keyword evidence="4" id="KW-0723">Serine/threonine-protein kinase</keyword>
<dbReference type="GO" id="GO:0005634">
    <property type="term" value="C:nucleus"/>
    <property type="evidence" value="ECO:0007669"/>
    <property type="project" value="TreeGrafter"/>
</dbReference>
<evidence type="ECO:0000256" key="3">
    <source>
        <dbReference type="PROSITE-ProRule" id="PRU10141"/>
    </source>
</evidence>
<dbReference type="Gene3D" id="1.10.510.10">
    <property type="entry name" value="Transferase(Phosphotransferase) domain 1"/>
    <property type="match status" value="1"/>
</dbReference>
<dbReference type="STRING" id="1202772.A0A1V9YRK1"/>
<evidence type="ECO:0000313" key="7">
    <source>
        <dbReference type="EMBL" id="OQR88300.1"/>
    </source>
</evidence>
<dbReference type="InterPro" id="IPR017441">
    <property type="entry name" value="Protein_kinase_ATP_BS"/>
</dbReference>
<keyword evidence="7" id="KW-0418">Kinase</keyword>
<evidence type="ECO:0000259" key="6">
    <source>
        <dbReference type="PROSITE" id="PS50011"/>
    </source>
</evidence>
<dbReference type="InterPro" id="IPR011009">
    <property type="entry name" value="Kinase-like_dom_sf"/>
</dbReference>
<dbReference type="GO" id="GO:0004674">
    <property type="term" value="F:protein serine/threonine kinase activity"/>
    <property type="evidence" value="ECO:0007669"/>
    <property type="project" value="UniProtKB-KW"/>
</dbReference>
<dbReference type="PROSITE" id="PS00107">
    <property type="entry name" value="PROTEIN_KINASE_ATP"/>
    <property type="match status" value="1"/>
</dbReference>
<dbReference type="InterPro" id="IPR008271">
    <property type="entry name" value="Ser/Thr_kinase_AS"/>
</dbReference>
<protein>
    <submittedName>
        <fullName evidence="7">Protein kinase domain containing protein</fullName>
    </submittedName>
</protein>
<evidence type="ECO:0000256" key="4">
    <source>
        <dbReference type="RuleBase" id="RU000304"/>
    </source>
</evidence>
<dbReference type="PANTHER" id="PTHR44167">
    <property type="entry name" value="OVARIAN-SPECIFIC SERINE/THREONINE-PROTEIN KINASE LOK-RELATED"/>
    <property type="match status" value="1"/>
</dbReference>
<sequence length="431" mass="47354">MSRASVVAVRHAAPLISAPRPALKPRPQSGSAVRRQTPQQLRQLAAKARSPSSLGSLPGPSKRPPTAPEGRLLAGYAKIKKLGTGGFGTVWEVAEAATDARYALKQIPKDDALTSSAVVSAIVEARVGKKLFPQTVVVGDHLGSLVAPSAASEAATAPEATRYIAQLYRVVETKHDIWLLFEQGGDTLHNALFEIKGDFHQGSRTYKIVHRPLYLAMRENVCILKALLRQLIGSVQTLGEHHLVHADIKPDNILVSHDILNGKMQVRTKLIDFGSAFSSRSPRLSSATTPEYVPPDILELLRIKQNANHVKVYFEEHCAPHAFDMWSVGCVFLEIACGVPIWFSFKSRVEGTAQWVTGLMSAQGRRPDKIAQRQLYVAENVEKCIRAFPGMNIDSKRWTHGVALLQRMLDVSPTQRISPLEALAHPFLYQA</sequence>
<comment type="caution">
    <text evidence="7">The sequence shown here is derived from an EMBL/GenBank/DDBJ whole genome shotgun (WGS) entry which is preliminary data.</text>
</comment>
<dbReference type="Proteomes" id="UP000243579">
    <property type="component" value="Unassembled WGS sequence"/>
</dbReference>
<feature type="compositionally biased region" description="Low complexity" evidence="5">
    <location>
        <begin position="49"/>
        <end position="60"/>
    </location>
</feature>
<dbReference type="AlphaFoldDB" id="A0A1V9YRK1"/>
<dbReference type="SUPFAM" id="SSF56112">
    <property type="entry name" value="Protein kinase-like (PK-like)"/>
    <property type="match status" value="1"/>
</dbReference>
<evidence type="ECO:0000256" key="2">
    <source>
        <dbReference type="ARBA" id="ARBA00022840"/>
    </source>
</evidence>
<comment type="similarity">
    <text evidence="4">Belongs to the protein kinase superfamily.</text>
</comment>
<organism evidence="7 8">
    <name type="scientific">Achlya hypogyna</name>
    <name type="common">Oomycete</name>
    <name type="synonym">Protoachlya hypogyna</name>
    <dbReference type="NCBI Taxonomy" id="1202772"/>
    <lineage>
        <taxon>Eukaryota</taxon>
        <taxon>Sar</taxon>
        <taxon>Stramenopiles</taxon>
        <taxon>Oomycota</taxon>
        <taxon>Saprolegniomycetes</taxon>
        <taxon>Saprolegniales</taxon>
        <taxon>Achlyaceae</taxon>
        <taxon>Achlya</taxon>
    </lineage>
</organism>
<dbReference type="PROSITE" id="PS00108">
    <property type="entry name" value="PROTEIN_KINASE_ST"/>
    <property type="match status" value="1"/>
</dbReference>
<accession>A0A1V9YRK1</accession>
<feature type="compositionally biased region" description="Polar residues" evidence="5">
    <location>
        <begin position="28"/>
        <end position="42"/>
    </location>
</feature>
<dbReference type="GO" id="GO:0044773">
    <property type="term" value="P:mitotic DNA damage checkpoint signaling"/>
    <property type="evidence" value="ECO:0007669"/>
    <property type="project" value="TreeGrafter"/>
</dbReference>
<dbReference type="OrthoDB" id="10264738at2759"/>
<dbReference type="PANTHER" id="PTHR44167:SF24">
    <property type="entry name" value="SERINE_THREONINE-PROTEIN KINASE CHK2"/>
    <property type="match status" value="1"/>
</dbReference>
<feature type="binding site" evidence="3">
    <location>
        <position position="105"/>
    </location>
    <ligand>
        <name>ATP</name>
        <dbReference type="ChEBI" id="CHEBI:30616"/>
    </ligand>
</feature>
<dbReference type="InterPro" id="IPR000719">
    <property type="entry name" value="Prot_kinase_dom"/>
</dbReference>
<name>A0A1V9YRK1_ACHHY</name>
<evidence type="ECO:0000256" key="5">
    <source>
        <dbReference type="SAM" id="MobiDB-lite"/>
    </source>
</evidence>
<dbReference type="Gene3D" id="3.30.200.20">
    <property type="entry name" value="Phosphorylase Kinase, domain 1"/>
    <property type="match status" value="1"/>
</dbReference>